<keyword evidence="7 8" id="KW-0472">Membrane</keyword>
<organism evidence="9 10">
    <name type="scientific">Peribacillus asahii</name>
    <dbReference type="NCBI Taxonomy" id="228899"/>
    <lineage>
        <taxon>Bacteria</taxon>
        <taxon>Bacillati</taxon>
        <taxon>Bacillota</taxon>
        <taxon>Bacilli</taxon>
        <taxon>Bacillales</taxon>
        <taxon>Bacillaceae</taxon>
        <taxon>Peribacillus</taxon>
    </lineage>
</organism>
<evidence type="ECO:0000256" key="3">
    <source>
        <dbReference type="ARBA" id="ARBA00022448"/>
    </source>
</evidence>
<feature type="transmembrane region" description="Helical" evidence="8">
    <location>
        <begin position="259"/>
        <end position="279"/>
    </location>
</feature>
<evidence type="ECO:0000313" key="9">
    <source>
        <dbReference type="EMBL" id="RID87608.1"/>
    </source>
</evidence>
<comment type="subcellular location">
    <subcellularLocation>
        <location evidence="1">Cell membrane</location>
        <topology evidence="1">Multi-pass membrane protein</topology>
    </subcellularLocation>
    <subcellularLocation>
        <location evidence="8">Membrane</location>
        <topology evidence="8">Multi-pass membrane protein</topology>
    </subcellularLocation>
</comment>
<dbReference type="GO" id="GO:0050897">
    <property type="term" value="F:cobalt ion binding"/>
    <property type="evidence" value="ECO:0007669"/>
    <property type="project" value="TreeGrafter"/>
</dbReference>
<reference evidence="9 10" key="1">
    <citation type="submission" date="2018-08" db="EMBL/GenBank/DDBJ databases">
        <title>Bacillus jemisoniae sp. nov., Bacillus chryseoplanitiae sp. nov., Bacillus resnikiae sp. nov., and Bacillus frankliniae sp. nov., isolated from Viking spacecraft and associated surfaces.</title>
        <authorList>
            <person name="Seuylemezian A."/>
            <person name="Vaishampayan P."/>
        </authorList>
    </citation>
    <scope>NUCLEOTIDE SEQUENCE [LARGE SCALE GENOMIC DNA]</scope>
    <source>
        <strain evidence="9 10">MA001</strain>
    </source>
</reference>
<dbReference type="AlphaFoldDB" id="A0A398BFW1"/>
<dbReference type="GO" id="GO:0015087">
    <property type="term" value="F:cobalt ion transmembrane transporter activity"/>
    <property type="evidence" value="ECO:0007669"/>
    <property type="project" value="UniProtKB-UniRule"/>
</dbReference>
<evidence type="ECO:0000256" key="8">
    <source>
        <dbReference type="RuleBase" id="RU362010"/>
    </source>
</evidence>
<dbReference type="SUPFAM" id="SSF143865">
    <property type="entry name" value="CorA soluble domain-like"/>
    <property type="match status" value="1"/>
</dbReference>
<keyword evidence="8" id="KW-0406">Ion transport</keyword>
<keyword evidence="10" id="KW-1185">Reference proteome</keyword>
<keyword evidence="6 8" id="KW-1133">Transmembrane helix</keyword>
<dbReference type="GO" id="GO:0000287">
    <property type="term" value="F:magnesium ion binding"/>
    <property type="evidence" value="ECO:0007669"/>
    <property type="project" value="TreeGrafter"/>
</dbReference>
<evidence type="ECO:0000313" key="10">
    <source>
        <dbReference type="Proteomes" id="UP000266016"/>
    </source>
</evidence>
<name>A0A398BFW1_9BACI</name>
<keyword evidence="8" id="KW-0460">Magnesium</keyword>
<dbReference type="InterPro" id="IPR045861">
    <property type="entry name" value="CorA_cytoplasmic_dom"/>
</dbReference>
<dbReference type="SUPFAM" id="SSF144083">
    <property type="entry name" value="Magnesium transport protein CorA, transmembrane region"/>
    <property type="match status" value="1"/>
</dbReference>
<evidence type="ECO:0000256" key="4">
    <source>
        <dbReference type="ARBA" id="ARBA00022475"/>
    </source>
</evidence>
<dbReference type="InterPro" id="IPR002523">
    <property type="entry name" value="MgTranspt_CorA/ZnTranspt_ZntB"/>
</dbReference>
<dbReference type="Gene3D" id="3.30.460.20">
    <property type="entry name" value="CorA soluble domain-like"/>
    <property type="match status" value="1"/>
</dbReference>
<keyword evidence="3 8" id="KW-0813">Transport</keyword>
<comment type="function">
    <text evidence="8">Mediates influx of magnesium ions.</text>
</comment>
<keyword evidence="5 8" id="KW-0812">Transmembrane</keyword>
<protein>
    <recommendedName>
        <fullName evidence="8">Magnesium transport protein CorA</fullName>
    </recommendedName>
</protein>
<dbReference type="InterPro" id="IPR045863">
    <property type="entry name" value="CorA_TM1_TM2"/>
</dbReference>
<feature type="transmembrane region" description="Helical" evidence="8">
    <location>
        <begin position="291"/>
        <end position="311"/>
    </location>
</feature>
<dbReference type="Gene3D" id="1.20.58.340">
    <property type="entry name" value="Magnesium transport protein CorA, transmembrane region"/>
    <property type="match status" value="2"/>
</dbReference>
<dbReference type="InterPro" id="IPR004488">
    <property type="entry name" value="Mg/Co-transport_prot_CorA"/>
</dbReference>
<dbReference type="Proteomes" id="UP000266016">
    <property type="component" value="Unassembled WGS sequence"/>
</dbReference>
<accession>A0A398BFW1</accession>
<dbReference type="PANTHER" id="PTHR46494:SF1">
    <property type="entry name" value="CORA FAMILY METAL ION TRANSPORTER (EUROFUNG)"/>
    <property type="match status" value="1"/>
</dbReference>
<evidence type="ECO:0000256" key="1">
    <source>
        <dbReference type="ARBA" id="ARBA00004651"/>
    </source>
</evidence>
<keyword evidence="4 8" id="KW-1003">Cell membrane</keyword>
<sequence length="317" mass="38456">MISFIGITDKNKLENHVFIDDLNFSKYKWFWVDFNEPTKEELTHLEKTFHFHPLAIEDCIQTLQRPKLDYYYDYTFYTTHLVREEKRKILKEELDFFVGENFIVTFHLNPAIEVSQVWDRLLSQKNVEKWDTFYVFYQILDKIVDNYFPLIYKIEEKLNKIEDNIQNKSMNHLMNELFDTRYMLLNLMHTIHPMRDLLYRMLNSHHLRGVKKRKEYFSDIYDHLLKLSEMIMTDREVTADIRDSYLSLNSHQTNNVMKVLTIITSIFAPLTLIAGIFGMNFEYMPELTWKYGYFFSLGLMGVIGISMYFWFKRKGWF</sequence>
<dbReference type="Pfam" id="PF01544">
    <property type="entry name" value="CorA"/>
    <property type="match status" value="1"/>
</dbReference>
<evidence type="ECO:0000256" key="7">
    <source>
        <dbReference type="ARBA" id="ARBA00023136"/>
    </source>
</evidence>
<dbReference type="NCBIfam" id="TIGR00383">
    <property type="entry name" value="corA"/>
    <property type="match status" value="1"/>
</dbReference>
<dbReference type="CDD" id="cd12831">
    <property type="entry name" value="TmCorA-like_u2"/>
    <property type="match status" value="1"/>
</dbReference>
<dbReference type="GO" id="GO:0015095">
    <property type="term" value="F:magnesium ion transmembrane transporter activity"/>
    <property type="evidence" value="ECO:0007669"/>
    <property type="project" value="UniProtKB-UniRule"/>
</dbReference>
<dbReference type="FunFam" id="1.20.58.340:FF:000012">
    <property type="entry name" value="Magnesium transport protein CorA"/>
    <property type="match status" value="1"/>
</dbReference>
<gene>
    <name evidence="8 9" type="primary">corA</name>
    <name evidence="9" type="ORF">D1953_05330</name>
</gene>
<dbReference type="EMBL" id="QWVS01000011">
    <property type="protein sequence ID" value="RID87608.1"/>
    <property type="molecule type" value="Genomic_DNA"/>
</dbReference>
<evidence type="ECO:0000256" key="5">
    <source>
        <dbReference type="ARBA" id="ARBA00022692"/>
    </source>
</evidence>
<dbReference type="PANTHER" id="PTHR46494">
    <property type="entry name" value="CORA FAMILY METAL ION TRANSPORTER (EUROFUNG)"/>
    <property type="match status" value="1"/>
</dbReference>
<comment type="caution">
    <text evidence="9">The sequence shown here is derived from an EMBL/GenBank/DDBJ whole genome shotgun (WGS) entry which is preliminary data.</text>
</comment>
<dbReference type="RefSeq" id="WP_119116125.1">
    <property type="nucleotide sequence ID" value="NZ_QWVS01000011.1"/>
</dbReference>
<comment type="similarity">
    <text evidence="2 8">Belongs to the CorA metal ion transporter (MIT) (TC 1.A.35) family.</text>
</comment>
<dbReference type="GO" id="GO:0005886">
    <property type="term" value="C:plasma membrane"/>
    <property type="evidence" value="ECO:0007669"/>
    <property type="project" value="UniProtKB-SubCell"/>
</dbReference>
<proteinExistence type="inferred from homology"/>
<evidence type="ECO:0000256" key="2">
    <source>
        <dbReference type="ARBA" id="ARBA00009765"/>
    </source>
</evidence>
<evidence type="ECO:0000256" key="6">
    <source>
        <dbReference type="ARBA" id="ARBA00022989"/>
    </source>
</evidence>